<accession>A0ABN9WAG4</accession>
<feature type="region of interest" description="Disordered" evidence="1">
    <location>
        <begin position="127"/>
        <end position="187"/>
    </location>
</feature>
<protein>
    <recommendedName>
        <fullName evidence="4">Adenylate kinase</fullName>
    </recommendedName>
</protein>
<gene>
    <name evidence="2" type="ORF">PCOR1329_LOCUS65506</name>
</gene>
<evidence type="ECO:0008006" key="4">
    <source>
        <dbReference type="Google" id="ProtNLM"/>
    </source>
</evidence>
<dbReference type="InterPro" id="IPR027417">
    <property type="entry name" value="P-loop_NTPase"/>
</dbReference>
<feature type="compositionally biased region" description="Basic and acidic residues" evidence="1">
    <location>
        <begin position="150"/>
        <end position="165"/>
    </location>
</feature>
<comment type="caution">
    <text evidence="2">The sequence shown here is derived from an EMBL/GenBank/DDBJ whole genome shotgun (WGS) entry which is preliminary data.</text>
</comment>
<keyword evidence="3" id="KW-1185">Reference proteome</keyword>
<evidence type="ECO:0000256" key="1">
    <source>
        <dbReference type="SAM" id="MobiDB-lite"/>
    </source>
</evidence>
<reference evidence="2" key="1">
    <citation type="submission" date="2023-10" db="EMBL/GenBank/DDBJ databases">
        <authorList>
            <person name="Chen Y."/>
            <person name="Shah S."/>
            <person name="Dougan E. K."/>
            <person name="Thang M."/>
            <person name="Chan C."/>
        </authorList>
    </citation>
    <scope>NUCLEOTIDE SEQUENCE [LARGE SCALE GENOMIC DNA]</scope>
</reference>
<dbReference type="SUPFAM" id="SSF51735">
    <property type="entry name" value="NAD(P)-binding Rossmann-fold domains"/>
    <property type="match status" value="1"/>
</dbReference>
<dbReference type="Gene3D" id="3.40.50.720">
    <property type="entry name" value="NAD(P)-binding Rossmann-like Domain"/>
    <property type="match status" value="1"/>
</dbReference>
<dbReference type="EMBL" id="CAUYUJ010018393">
    <property type="protein sequence ID" value="CAK0883251.1"/>
    <property type="molecule type" value="Genomic_DNA"/>
</dbReference>
<dbReference type="PANTHER" id="PTHR48079">
    <property type="entry name" value="PROTEIN YEEZ"/>
    <property type="match status" value="1"/>
</dbReference>
<dbReference type="InterPro" id="IPR051783">
    <property type="entry name" value="NAD(P)-dependent_oxidoreduct"/>
</dbReference>
<feature type="compositionally biased region" description="Low complexity" evidence="1">
    <location>
        <begin position="166"/>
        <end position="178"/>
    </location>
</feature>
<dbReference type="Gene3D" id="3.40.50.300">
    <property type="entry name" value="P-loop containing nucleotide triphosphate hydrolases"/>
    <property type="match status" value="1"/>
</dbReference>
<name>A0ABN9WAG4_9DINO</name>
<feature type="compositionally biased region" description="Low complexity" evidence="1">
    <location>
        <begin position="558"/>
        <end position="571"/>
    </location>
</feature>
<dbReference type="SUPFAM" id="SSF52540">
    <property type="entry name" value="P-loop containing nucleoside triphosphate hydrolases"/>
    <property type="match status" value="1"/>
</dbReference>
<sequence length="601" mass="64674">MACVAPSIPTIATGASNMRVFVNNVDGFLAGAICADLWKLGPRLVGTRKGRSDELVPPMVQRIVPRVEVRELLKAVAACDVIVYDLHDADLEELELVLRALRASQLAHDVVFVLVSSIGVWARTQVEHEEVPKEPPVTEPPAAEVPAEPEPPKVEPELPKVEPKATAKAKGKAQAQAAPPAPDPAPAVEEPAVEVAVDTEPAAPAAPVLRPRALVSEDYVRRVPAPKFQEWKAIETQVLALKDKPGVYPYVVCCGVPYGNGEDAFLGLFRAAWQNLPTLRVIGGGGNYLPLVHARDAARLVRTVVEQRPRSEYHLAVDRGDMTQRALVEAVAEEFGMTEPVPSVSIPEAILAELADILTLDLRMLPSSLVEPPPSVQSSCDSAEATSDGGAAPDPSFRWWCEQGLAANIGKVAAEFCSWRCLDPLHICIAGPPGTGTDELAQRLAKQYCVPAFSFDRLVEEQRKKQTPLGTQLAQAMDEIEKGAANPKFAGSLLLPPPLAAQCVEEGLKSKPAAFRGYVLAGYPQQADDLLAFFCDEAPPPPAVEAPPVEEQHRGAMPRRSPQRSSPPRSCCARRRCRTPSWSCRARRRAAPLGSRAGAAS</sequence>
<proteinExistence type="predicted"/>
<organism evidence="2 3">
    <name type="scientific">Prorocentrum cordatum</name>
    <dbReference type="NCBI Taxonomy" id="2364126"/>
    <lineage>
        <taxon>Eukaryota</taxon>
        <taxon>Sar</taxon>
        <taxon>Alveolata</taxon>
        <taxon>Dinophyceae</taxon>
        <taxon>Prorocentrales</taxon>
        <taxon>Prorocentraceae</taxon>
        <taxon>Prorocentrum</taxon>
    </lineage>
</organism>
<evidence type="ECO:0000313" key="3">
    <source>
        <dbReference type="Proteomes" id="UP001189429"/>
    </source>
</evidence>
<dbReference type="Proteomes" id="UP001189429">
    <property type="component" value="Unassembled WGS sequence"/>
</dbReference>
<feature type="region of interest" description="Disordered" evidence="1">
    <location>
        <begin position="542"/>
        <end position="601"/>
    </location>
</feature>
<dbReference type="InterPro" id="IPR036291">
    <property type="entry name" value="NAD(P)-bd_dom_sf"/>
</dbReference>
<evidence type="ECO:0000313" key="2">
    <source>
        <dbReference type="EMBL" id="CAK0883251.1"/>
    </source>
</evidence>
<dbReference type="PANTHER" id="PTHR48079:SF6">
    <property type="entry name" value="NAD(P)-BINDING DOMAIN-CONTAINING PROTEIN-RELATED"/>
    <property type="match status" value="1"/>
</dbReference>